<dbReference type="Pfam" id="PF00497">
    <property type="entry name" value="SBP_bac_3"/>
    <property type="match status" value="1"/>
</dbReference>
<name>A0A9D1TD40_9FIRM</name>
<dbReference type="SUPFAM" id="SSF53850">
    <property type="entry name" value="Periplasmic binding protein-like II"/>
    <property type="match status" value="1"/>
</dbReference>
<dbReference type="AlphaFoldDB" id="A0A9D1TD40"/>
<feature type="domain" description="Solute-binding protein family 3/N-terminal" evidence="7">
    <location>
        <begin position="27"/>
        <end position="246"/>
    </location>
</feature>
<evidence type="ECO:0000259" key="7">
    <source>
        <dbReference type="SMART" id="SM00062"/>
    </source>
</evidence>
<comment type="caution">
    <text evidence="9">The sequence shown here is derived from an EMBL/GenBank/DDBJ whole genome shotgun (WGS) entry which is preliminary data.</text>
</comment>
<dbReference type="PANTHER" id="PTHR35936">
    <property type="entry name" value="MEMBRANE-BOUND LYTIC MUREIN TRANSGLYCOSYLASE F"/>
    <property type="match status" value="1"/>
</dbReference>
<feature type="signal peptide" evidence="6">
    <location>
        <begin position="1"/>
        <end position="22"/>
    </location>
</feature>
<comment type="subcellular location">
    <subcellularLocation>
        <location evidence="1">Cell envelope</location>
    </subcellularLocation>
</comment>
<feature type="region of interest" description="Disordered" evidence="5">
    <location>
        <begin position="246"/>
        <end position="280"/>
    </location>
</feature>
<dbReference type="Proteomes" id="UP000886884">
    <property type="component" value="Unassembled WGS sequence"/>
</dbReference>
<reference evidence="9" key="1">
    <citation type="submission" date="2020-10" db="EMBL/GenBank/DDBJ databases">
        <authorList>
            <person name="Gilroy R."/>
        </authorList>
    </citation>
    <scope>NUCLEOTIDE SEQUENCE</scope>
    <source>
        <strain evidence="9">CHK183-6373</strain>
    </source>
</reference>
<evidence type="ECO:0000256" key="3">
    <source>
        <dbReference type="ARBA" id="ARBA00022729"/>
    </source>
</evidence>
<dbReference type="GO" id="GO:0015276">
    <property type="term" value="F:ligand-gated monoatomic ion channel activity"/>
    <property type="evidence" value="ECO:0007669"/>
    <property type="project" value="InterPro"/>
</dbReference>
<protein>
    <submittedName>
        <fullName evidence="9">Basic amino acid ABC transporter substrate-binding protein</fullName>
    </submittedName>
</protein>
<feature type="domain" description="Ionotropic glutamate receptor C-terminal" evidence="8">
    <location>
        <begin position="27"/>
        <end position="242"/>
    </location>
</feature>
<dbReference type="SMART" id="SM00062">
    <property type="entry name" value="PBPb"/>
    <property type="match status" value="1"/>
</dbReference>
<accession>A0A9D1TD40</accession>
<comment type="similarity">
    <text evidence="2 4">Belongs to the bacterial solute-binding protein 3 family.</text>
</comment>
<dbReference type="EMBL" id="DVOT01000100">
    <property type="protein sequence ID" value="HIV27417.1"/>
    <property type="molecule type" value="Genomic_DNA"/>
</dbReference>
<evidence type="ECO:0000256" key="2">
    <source>
        <dbReference type="ARBA" id="ARBA00010333"/>
    </source>
</evidence>
<evidence type="ECO:0000313" key="9">
    <source>
        <dbReference type="EMBL" id="HIV27417.1"/>
    </source>
</evidence>
<sequence>MKFVKFTSLLLALLLCVAPAFAEEDNTFTIATNAEFAPWEMVGEGGEYVGIDMDLARLIAEELGMELVIENVDFNSVVNMVVTGKADAAIAGLTITPEREEEVLFSIPYATAVQSVIVREGYEEIATLDDLVGKIVGVQMSTTGDLFVSEMEGVEVRQYSSGTNAAMDLAAGRVDAVMIDSAPAASIVSNIEGLVILEGIEMDEESYSIAFAKDNTELCEQVNAILEKLIEDGTVEELYLKYTLGDGTEEEAAAEETAEEATEAADDAAAEETTEESTEE</sequence>
<dbReference type="InterPro" id="IPR018313">
    <property type="entry name" value="SBP_3_CS"/>
</dbReference>
<proteinExistence type="inferred from homology"/>
<organism evidence="9 10">
    <name type="scientific">Candidatus Ornithocaccomicrobium faecavium</name>
    <dbReference type="NCBI Taxonomy" id="2840890"/>
    <lineage>
        <taxon>Bacteria</taxon>
        <taxon>Bacillati</taxon>
        <taxon>Bacillota</taxon>
        <taxon>Clostridia</taxon>
        <taxon>Candidatus Ornithocaccomicrobium</taxon>
    </lineage>
</organism>
<dbReference type="InterPro" id="IPR001638">
    <property type="entry name" value="Solute-binding_3/MltF_N"/>
</dbReference>
<keyword evidence="3 6" id="KW-0732">Signal</keyword>
<dbReference type="Gene3D" id="3.40.190.10">
    <property type="entry name" value="Periplasmic binding protein-like II"/>
    <property type="match status" value="2"/>
</dbReference>
<evidence type="ECO:0000259" key="8">
    <source>
        <dbReference type="SMART" id="SM00079"/>
    </source>
</evidence>
<dbReference type="SMART" id="SM00079">
    <property type="entry name" value="PBPe"/>
    <property type="match status" value="1"/>
</dbReference>
<feature type="compositionally biased region" description="Acidic residues" evidence="5">
    <location>
        <begin position="247"/>
        <end position="280"/>
    </location>
</feature>
<dbReference type="PANTHER" id="PTHR35936:SF17">
    <property type="entry name" value="ARGININE-BINDING EXTRACELLULAR PROTEIN ARTP"/>
    <property type="match status" value="1"/>
</dbReference>
<feature type="chain" id="PRO_5038758836" evidence="6">
    <location>
        <begin position="23"/>
        <end position="280"/>
    </location>
</feature>
<dbReference type="PROSITE" id="PS01039">
    <property type="entry name" value="SBP_BACTERIAL_3"/>
    <property type="match status" value="1"/>
</dbReference>
<dbReference type="GO" id="GO:0030313">
    <property type="term" value="C:cell envelope"/>
    <property type="evidence" value="ECO:0007669"/>
    <property type="project" value="UniProtKB-SubCell"/>
</dbReference>
<evidence type="ECO:0000313" key="10">
    <source>
        <dbReference type="Proteomes" id="UP000886884"/>
    </source>
</evidence>
<evidence type="ECO:0000256" key="6">
    <source>
        <dbReference type="SAM" id="SignalP"/>
    </source>
</evidence>
<evidence type="ECO:0000256" key="4">
    <source>
        <dbReference type="RuleBase" id="RU003744"/>
    </source>
</evidence>
<evidence type="ECO:0000256" key="1">
    <source>
        <dbReference type="ARBA" id="ARBA00004196"/>
    </source>
</evidence>
<dbReference type="GO" id="GO:0016020">
    <property type="term" value="C:membrane"/>
    <property type="evidence" value="ECO:0007669"/>
    <property type="project" value="InterPro"/>
</dbReference>
<evidence type="ECO:0000256" key="5">
    <source>
        <dbReference type="SAM" id="MobiDB-lite"/>
    </source>
</evidence>
<gene>
    <name evidence="9" type="ORF">IAA64_05580</name>
</gene>
<dbReference type="InterPro" id="IPR001320">
    <property type="entry name" value="Iontro_rcpt_C"/>
</dbReference>
<dbReference type="CDD" id="cd13624">
    <property type="entry name" value="PBP2_Arg_Lys_His"/>
    <property type="match status" value="1"/>
</dbReference>
<reference evidence="9" key="2">
    <citation type="journal article" date="2021" name="PeerJ">
        <title>Extensive microbial diversity within the chicken gut microbiome revealed by metagenomics and culture.</title>
        <authorList>
            <person name="Gilroy R."/>
            <person name="Ravi A."/>
            <person name="Getino M."/>
            <person name="Pursley I."/>
            <person name="Horton D.L."/>
            <person name="Alikhan N.F."/>
            <person name="Baker D."/>
            <person name="Gharbi K."/>
            <person name="Hall N."/>
            <person name="Watson M."/>
            <person name="Adriaenssens E.M."/>
            <person name="Foster-Nyarko E."/>
            <person name="Jarju S."/>
            <person name="Secka A."/>
            <person name="Antonio M."/>
            <person name="Oren A."/>
            <person name="Chaudhuri R.R."/>
            <person name="La Ragione R."/>
            <person name="Hildebrand F."/>
            <person name="Pallen M.J."/>
        </authorList>
    </citation>
    <scope>NUCLEOTIDE SEQUENCE</scope>
    <source>
        <strain evidence="9">CHK183-6373</strain>
    </source>
</reference>